<keyword evidence="2" id="KW-1185">Reference proteome</keyword>
<sequence>MADSLPTTSVQDRLQRLQELTEFTETCKKRLDDVFETLGWSWDYNKEMMEQCPFDPDHRVPARSMDRHKASCSLRKMGYSAEEQVSTPASPSTCLRPTNERCATSPWPTGWLCTITWSASSANRRTLRPPATTIFT</sequence>
<proteinExistence type="predicted"/>
<dbReference type="Proteomes" id="UP000793456">
    <property type="component" value="Chromosome XIV"/>
</dbReference>
<organism evidence="1 2">
    <name type="scientific">Larimichthys crocea</name>
    <name type="common">Large yellow croaker</name>
    <name type="synonym">Pseudosciaena crocea</name>
    <dbReference type="NCBI Taxonomy" id="215358"/>
    <lineage>
        <taxon>Eukaryota</taxon>
        <taxon>Metazoa</taxon>
        <taxon>Chordata</taxon>
        <taxon>Craniata</taxon>
        <taxon>Vertebrata</taxon>
        <taxon>Euteleostomi</taxon>
        <taxon>Actinopterygii</taxon>
        <taxon>Neopterygii</taxon>
        <taxon>Teleostei</taxon>
        <taxon>Neoteleostei</taxon>
        <taxon>Acanthomorphata</taxon>
        <taxon>Eupercaria</taxon>
        <taxon>Sciaenidae</taxon>
        <taxon>Larimichthys</taxon>
    </lineage>
</organism>
<gene>
    <name evidence="1" type="ORF">E3U43_019594</name>
</gene>
<evidence type="ECO:0000313" key="2">
    <source>
        <dbReference type="Proteomes" id="UP000793456"/>
    </source>
</evidence>
<reference evidence="1" key="1">
    <citation type="submission" date="2018-11" db="EMBL/GenBank/DDBJ databases">
        <title>The sequence and de novo assembly of Larimichthys crocea genome using PacBio and Hi-C technologies.</title>
        <authorList>
            <person name="Xu P."/>
            <person name="Chen B."/>
            <person name="Zhou Z."/>
            <person name="Ke Q."/>
            <person name="Wu Y."/>
            <person name="Bai H."/>
            <person name="Pu F."/>
        </authorList>
    </citation>
    <scope>NUCLEOTIDE SEQUENCE</scope>
    <source>
        <tissue evidence="1">Muscle</tissue>
    </source>
</reference>
<comment type="caution">
    <text evidence="1">The sequence shown here is derived from an EMBL/GenBank/DDBJ whole genome shotgun (WGS) entry which is preliminary data.</text>
</comment>
<accession>A0ACD3QTN4</accession>
<dbReference type="EMBL" id="CM011687">
    <property type="protein sequence ID" value="TMS10601.1"/>
    <property type="molecule type" value="Genomic_DNA"/>
</dbReference>
<protein>
    <submittedName>
        <fullName evidence="1">Uncharacterized protein</fullName>
    </submittedName>
</protein>
<name>A0ACD3QTN4_LARCR</name>
<evidence type="ECO:0000313" key="1">
    <source>
        <dbReference type="EMBL" id="TMS10601.1"/>
    </source>
</evidence>